<dbReference type="PIRSF" id="PIRSF003113">
    <property type="entry name" value="BolA"/>
    <property type="match status" value="1"/>
</dbReference>
<dbReference type="InterPro" id="IPR002634">
    <property type="entry name" value="BolA"/>
</dbReference>
<evidence type="ECO:0000313" key="3">
    <source>
        <dbReference type="Proteomes" id="UP000635278"/>
    </source>
</evidence>
<dbReference type="Gene3D" id="3.30.300.90">
    <property type="entry name" value="BolA-like"/>
    <property type="match status" value="1"/>
</dbReference>
<dbReference type="PANTHER" id="PTHR46230:SF7">
    <property type="entry name" value="BOLA-LIKE PROTEIN 1"/>
    <property type="match status" value="1"/>
</dbReference>
<sequence length="103" mass="11307">MIARATGPRAQRIRTLLEEKLSPAALEIMDESDRHAGHIGRPRGPQEGMAETHFRLTIVSDSFDGVSRVARSRMIHDLLKPEFAAGLHALALSLRTPAETAAR</sequence>
<dbReference type="Proteomes" id="UP000635278">
    <property type="component" value="Unassembled WGS sequence"/>
</dbReference>
<keyword evidence="3" id="KW-1185">Reference proteome</keyword>
<dbReference type="SUPFAM" id="SSF82657">
    <property type="entry name" value="BolA-like"/>
    <property type="match status" value="1"/>
</dbReference>
<name>A0ABX0JMI1_9PROT</name>
<evidence type="ECO:0000313" key="2">
    <source>
        <dbReference type="EMBL" id="NHN83691.1"/>
    </source>
</evidence>
<dbReference type="RefSeq" id="WP_173582129.1">
    <property type="nucleotide sequence ID" value="NZ_WOTB01000003.1"/>
</dbReference>
<dbReference type="InterPro" id="IPR036065">
    <property type="entry name" value="BolA-like_sf"/>
</dbReference>
<dbReference type="PANTHER" id="PTHR46230">
    <property type="match status" value="1"/>
</dbReference>
<reference evidence="2 3" key="1">
    <citation type="journal article" date="2020" name="Int. J. Syst. Evol. Microbiol.">
        <title>Novel acetic acid bacteria from cider fermentations: Acetobacter conturbans sp. nov. and Acetobacter fallax sp. nov.</title>
        <authorList>
            <person name="Sombolestani A.S."/>
            <person name="Cleenwerck I."/>
            <person name="Cnockaert M."/>
            <person name="Borremans W."/>
            <person name="Wieme A.D."/>
            <person name="De Vuyst L."/>
            <person name="Vandamme P."/>
        </authorList>
    </citation>
    <scope>NUCLEOTIDE SEQUENCE [LARGE SCALE GENOMIC DNA]</scope>
    <source>
        <strain evidence="2 3">LMG 30640</strain>
    </source>
</reference>
<protein>
    <submittedName>
        <fullName evidence="2">BolA/IbaG family iron-sulfur metabolism protein</fullName>
    </submittedName>
</protein>
<evidence type="ECO:0000256" key="1">
    <source>
        <dbReference type="RuleBase" id="RU003860"/>
    </source>
</evidence>
<accession>A0ABX0JMI1</accession>
<comment type="caution">
    <text evidence="2">The sequence shown here is derived from an EMBL/GenBank/DDBJ whole genome shotgun (WGS) entry which is preliminary data.</text>
</comment>
<gene>
    <name evidence="2" type="ORF">GOB93_03425</name>
</gene>
<dbReference type="Pfam" id="PF01722">
    <property type="entry name" value="BolA"/>
    <property type="match status" value="1"/>
</dbReference>
<comment type="similarity">
    <text evidence="1">Belongs to the BolA/IbaG family.</text>
</comment>
<organism evidence="2 3">
    <name type="scientific">Acetobacter musti</name>
    <dbReference type="NCBI Taxonomy" id="864732"/>
    <lineage>
        <taxon>Bacteria</taxon>
        <taxon>Pseudomonadati</taxon>
        <taxon>Pseudomonadota</taxon>
        <taxon>Alphaproteobacteria</taxon>
        <taxon>Acetobacterales</taxon>
        <taxon>Acetobacteraceae</taxon>
        <taxon>Acetobacter</taxon>
    </lineage>
</organism>
<proteinExistence type="inferred from homology"/>
<dbReference type="EMBL" id="WOTB01000003">
    <property type="protein sequence ID" value="NHN83691.1"/>
    <property type="molecule type" value="Genomic_DNA"/>
</dbReference>